<dbReference type="InterPro" id="IPR025996">
    <property type="entry name" value="MT1864/Rv1816-like_C"/>
</dbReference>
<dbReference type="Gene3D" id="1.10.357.10">
    <property type="entry name" value="Tetracycline Repressor, domain 2"/>
    <property type="match status" value="1"/>
</dbReference>
<gene>
    <name evidence="6" type="ORF">AWR27_01790</name>
</gene>
<dbReference type="PANTHER" id="PTHR30055">
    <property type="entry name" value="HTH-TYPE TRANSCRIPTIONAL REGULATOR RUTR"/>
    <property type="match status" value="1"/>
</dbReference>
<sequence length="189" mass="21541">MNRKAIYQEDLKADILRHTLALAGEEGWPGVSTRKIADRLQTSTTAIYHYFGSKEAILEELQRESFRQLRDILIVALAERDGKPKKQLKAVSLAMLHFARNNPERYALMFNLDGAVCRNDATHEAAEGMTQIQTVLRQLTDDDVESVFVQWFAMMQGFVALARHDCKPEATGRFERLIDEAISRFIKGL</sequence>
<dbReference type="EMBL" id="CP014263">
    <property type="protein sequence ID" value="AQG78188.1"/>
    <property type="molecule type" value="Genomic_DNA"/>
</dbReference>
<evidence type="ECO:0000259" key="5">
    <source>
        <dbReference type="PROSITE" id="PS50977"/>
    </source>
</evidence>
<dbReference type="InterPro" id="IPR009057">
    <property type="entry name" value="Homeodomain-like_sf"/>
</dbReference>
<dbReference type="OrthoDB" id="594604at2"/>
<evidence type="ECO:0000313" key="6">
    <source>
        <dbReference type="EMBL" id="AQG78188.1"/>
    </source>
</evidence>
<dbReference type="Proteomes" id="UP000187941">
    <property type="component" value="Chromosome"/>
</dbReference>
<dbReference type="Pfam" id="PF13305">
    <property type="entry name" value="TetR_C_33"/>
    <property type="match status" value="1"/>
</dbReference>
<organism evidence="6 7">
    <name type="scientific">Spirosoma montaniterrae</name>
    <dbReference type="NCBI Taxonomy" id="1178516"/>
    <lineage>
        <taxon>Bacteria</taxon>
        <taxon>Pseudomonadati</taxon>
        <taxon>Bacteroidota</taxon>
        <taxon>Cytophagia</taxon>
        <taxon>Cytophagales</taxon>
        <taxon>Cytophagaceae</taxon>
        <taxon>Spirosoma</taxon>
    </lineage>
</organism>
<keyword evidence="3" id="KW-0804">Transcription</keyword>
<keyword evidence="1" id="KW-0805">Transcription regulation</keyword>
<dbReference type="SUPFAM" id="SSF48498">
    <property type="entry name" value="Tetracyclin repressor-like, C-terminal domain"/>
    <property type="match status" value="1"/>
</dbReference>
<accession>A0A1P9WS30</accession>
<keyword evidence="7" id="KW-1185">Reference proteome</keyword>
<name>A0A1P9WS30_9BACT</name>
<evidence type="ECO:0000256" key="1">
    <source>
        <dbReference type="ARBA" id="ARBA00023015"/>
    </source>
</evidence>
<dbReference type="InterPro" id="IPR036271">
    <property type="entry name" value="Tet_transcr_reg_TetR-rel_C_sf"/>
</dbReference>
<keyword evidence="2 4" id="KW-0238">DNA-binding</keyword>
<dbReference type="RefSeq" id="WP_077129609.1">
    <property type="nucleotide sequence ID" value="NZ_CP014263.1"/>
</dbReference>
<dbReference type="GO" id="GO:0003700">
    <property type="term" value="F:DNA-binding transcription factor activity"/>
    <property type="evidence" value="ECO:0007669"/>
    <property type="project" value="TreeGrafter"/>
</dbReference>
<dbReference type="PROSITE" id="PS50977">
    <property type="entry name" value="HTH_TETR_2"/>
    <property type="match status" value="1"/>
</dbReference>
<evidence type="ECO:0000256" key="4">
    <source>
        <dbReference type="PROSITE-ProRule" id="PRU00335"/>
    </source>
</evidence>
<protein>
    <recommendedName>
        <fullName evidence="5">HTH tetR-type domain-containing protein</fullName>
    </recommendedName>
</protein>
<dbReference type="InterPro" id="IPR001647">
    <property type="entry name" value="HTH_TetR"/>
</dbReference>
<evidence type="ECO:0000313" key="7">
    <source>
        <dbReference type="Proteomes" id="UP000187941"/>
    </source>
</evidence>
<proteinExistence type="predicted"/>
<evidence type="ECO:0000256" key="2">
    <source>
        <dbReference type="ARBA" id="ARBA00023125"/>
    </source>
</evidence>
<feature type="domain" description="HTH tetR-type" evidence="5">
    <location>
        <begin position="9"/>
        <end position="69"/>
    </location>
</feature>
<feature type="DNA-binding region" description="H-T-H motif" evidence="4">
    <location>
        <begin position="32"/>
        <end position="51"/>
    </location>
</feature>
<dbReference type="SUPFAM" id="SSF46689">
    <property type="entry name" value="Homeodomain-like"/>
    <property type="match status" value="1"/>
</dbReference>
<dbReference type="AlphaFoldDB" id="A0A1P9WS30"/>
<dbReference type="PANTHER" id="PTHR30055:SF234">
    <property type="entry name" value="HTH-TYPE TRANSCRIPTIONAL REGULATOR BETI"/>
    <property type="match status" value="1"/>
</dbReference>
<dbReference type="STRING" id="1178516.AWR27_01790"/>
<evidence type="ECO:0000256" key="3">
    <source>
        <dbReference type="ARBA" id="ARBA00023163"/>
    </source>
</evidence>
<dbReference type="InterPro" id="IPR050109">
    <property type="entry name" value="HTH-type_TetR-like_transc_reg"/>
</dbReference>
<dbReference type="PRINTS" id="PR00455">
    <property type="entry name" value="HTHTETR"/>
</dbReference>
<dbReference type="KEGG" id="smon:AWR27_01790"/>
<reference evidence="6 7" key="1">
    <citation type="submission" date="2016-01" db="EMBL/GenBank/DDBJ databases">
        <authorList>
            <person name="Oliw E.H."/>
        </authorList>
    </citation>
    <scope>NUCLEOTIDE SEQUENCE [LARGE SCALE GENOMIC DNA]</scope>
    <source>
        <strain evidence="6 7">DY10</strain>
    </source>
</reference>
<dbReference type="Pfam" id="PF00440">
    <property type="entry name" value="TetR_N"/>
    <property type="match status" value="1"/>
</dbReference>
<dbReference type="GO" id="GO:0000976">
    <property type="term" value="F:transcription cis-regulatory region binding"/>
    <property type="evidence" value="ECO:0007669"/>
    <property type="project" value="TreeGrafter"/>
</dbReference>